<feature type="binding site" evidence="12">
    <location>
        <position position="149"/>
    </location>
    <ligand>
        <name>Mg(2+)</name>
        <dbReference type="ChEBI" id="CHEBI:18420"/>
    </ligand>
</feature>
<dbReference type="EC" id="2.7.1.180" evidence="2 11"/>
<comment type="caution">
    <text evidence="13">The sequence shown here is derived from an EMBL/GenBank/DDBJ whole genome shotgun (WGS) entry which is preliminary data.</text>
</comment>
<evidence type="ECO:0000256" key="9">
    <source>
        <dbReference type="ARBA" id="ARBA00031306"/>
    </source>
</evidence>
<evidence type="ECO:0000256" key="5">
    <source>
        <dbReference type="ARBA" id="ARBA00022679"/>
    </source>
</evidence>
<evidence type="ECO:0000256" key="3">
    <source>
        <dbReference type="ARBA" id="ARBA00016337"/>
    </source>
</evidence>
<evidence type="ECO:0000256" key="12">
    <source>
        <dbReference type="PIRSR" id="PIRSR006268-2"/>
    </source>
</evidence>
<dbReference type="GO" id="GO:0046872">
    <property type="term" value="F:metal ion binding"/>
    <property type="evidence" value="ECO:0007669"/>
    <property type="project" value="UniProtKB-UniRule"/>
</dbReference>
<reference evidence="13" key="1">
    <citation type="submission" date="2014-12" db="EMBL/GenBank/DDBJ databases">
        <title>The draft genome of the Tatumella morbirosei type strain, LMG23360T isolated from pineapple rot.</title>
        <authorList>
            <person name="Smits T.H."/>
            <person name="Palmer M."/>
            <person name="Venter S.N."/>
            <person name="Duffy B."/>
            <person name="Steenkamp E.T."/>
            <person name="Chan W.Y."/>
            <person name="Coutinho T.A."/>
            <person name="Coetzee M.P."/>
            <person name="De Maayer P."/>
        </authorList>
    </citation>
    <scope>NUCLEOTIDE SEQUENCE [LARGE SCALE GENOMIC DNA]</scope>
    <source>
        <strain evidence="13">LMG 23360</strain>
    </source>
</reference>
<evidence type="ECO:0000313" key="14">
    <source>
        <dbReference type="Proteomes" id="UP000029577"/>
    </source>
</evidence>
<dbReference type="eggNOG" id="COG1477">
    <property type="taxonomic scope" value="Bacteria"/>
</dbReference>
<keyword evidence="5 11" id="KW-0808">Transferase</keyword>
<keyword evidence="7 11" id="KW-0274">FAD</keyword>
<evidence type="ECO:0000256" key="1">
    <source>
        <dbReference type="ARBA" id="ARBA00008282"/>
    </source>
</evidence>
<dbReference type="Gene3D" id="3.10.520.10">
    <property type="entry name" value="ApbE-like domains"/>
    <property type="match status" value="1"/>
</dbReference>
<dbReference type="Proteomes" id="UP000029577">
    <property type="component" value="Unassembled WGS sequence"/>
</dbReference>
<dbReference type="STRING" id="642227.HA49_04735"/>
<comment type="cofactor">
    <cofactor evidence="12">
        <name>Mg(2+)</name>
        <dbReference type="ChEBI" id="CHEBI:18420"/>
    </cofactor>
    <cofactor evidence="12">
        <name>Mn(2+)</name>
        <dbReference type="ChEBI" id="CHEBI:29035"/>
    </cofactor>
    <text evidence="12">Magnesium. Can also use manganese.</text>
</comment>
<evidence type="ECO:0000256" key="2">
    <source>
        <dbReference type="ARBA" id="ARBA00011955"/>
    </source>
</evidence>
<evidence type="ECO:0000256" key="10">
    <source>
        <dbReference type="ARBA" id="ARBA00048540"/>
    </source>
</evidence>
<dbReference type="InterPro" id="IPR003374">
    <property type="entry name" value="ApbE-like_sf"/>
</dbReference>
<comment type="similarity">
    <text evidence="1 11">Belongs to the ApbE family.</text>
</comment>
<dbReference type="GO" id="GO:0016740">
    <property type="term" value="F:transferase activity"/>
    <property type="evidence" value="ECO:0007669"/>
    <property type="project" value="UniProtKB-UniRule"/>
</dbReference>
<dbReference type="EMBL" id="JPKR02000001">
    <property type="protein sequence ID" value="KGD76789.1"/>
    <property type="molecule type" value="Genomic_DNA"/>
</dbReference>
<keyword evidence="6 11" id="KW-0479">Metal-binding</keyword>
<dbReference type="RefSeq" id="WP_038017261.1">
    <property type="nucleotide sequence ID" value="NZ_JPKR02000001.1"/>
</dbReference>
<gene>
    <name evidence="13" type="ORF">HA49_04735</name>
</gene>
<evidence type="ECO:0000256" key="4">
    <source>
        <dbReference type="ARBA" id="ARBA00022630"/>
    </source>
</evidence>
<dbReference type="OrthoDB" id="9778595at2"/>
<feature type="binding site" evidence="12">
    <location>
        <position position="269"/>
    </location>
    <ligand>
        <name>Mg(2+)</name>
        <dbReference type="ChEBI" id="CHEBI:18420"/>
    </ligand>
</feature>
<dbReference type="PIRSF" id="PIRSF006268">
    <property type="entry name" value="ApbE"/>
    <property type="match status" value="1"/>
</dbReference>
<evidence type="ECO:0000256" key="6">
    <source>
        <dbReference type="ARBA" id="ARBA00022723"/>
    </source>
</evidence>
<dbReference type="PANTHER" id="PTHR30040:SF2">
    <property type="entry name" value="FAD:PROTEIN FMN TRANSFERASE"/>
    <property type="match status" value="1"/>
</dbReference>
<organism evidence="13 14">
    <name type="scientific">Tatumella morbirosei</name>
    <dbReference type="NCBI Taxonomy" id="642227"/>
    <lineage>
        <taxon>Bacteria</taxon>
        <taxon>Pseudomonadati</taxon>
        <taxon>Pseudomonadota</taxon>
        <taxon>Gammaproteobacteria</taxon>
        <taxon>Enterobacterales</taxon>
        <taxon>Erwiniaceae</taxon>
        <taxon>Tatumella</taxon>
    </lineage>
</organism>
<evidence type="ECO:0000313" key="13">
    <source>
        <dbReference type="EMBL" id="KGD76789.1"/>
    </source>
</evidence>
<protein>
    <recommendedName>
        <fullName evidence="3 11">FAD:protein FMN transferase</fullName>
        <ecNumber evidence="2 11">2.7.1.180</ecNumber>
    </recommendedName>
    <alternativeName>
        <fullName evidence="9 11">Flavin transferase</fullName>
    </alternativeName>
</protein>
<evidence type="ECO:0000256" key="11">
    <source>
        <dbReference type="PIRNR" id="PIRNR006268"/>
    </source>
</evidence>
<dbReference type="PANTHER" id="PTHR30040">
    <property type="entry name" value="THIAMINE BIOSYNTHESIS LIPOPROTEIN APBE"/>
    <property type="match status" value="1"/>
</dbReference>
<keyword evidence="8 11" id="KW-0460">Magnesium</keyword>
<proteinExistence type="inferred from homology"/>
<dbReference type="InterPro" id="IPR024932">
    <property type="entry name" value="ApbE"/>
</dbReference>
<dbReference type="Pfam" id="PF02424">
    <property type="entry name" value="ApbE"/>
    <property type="match status" value="1"/>
</dbReference>
<dbReference type="AlphaFoldDB" id="A0A095TJN8"/>
<evidence type="ECO:0000256" key="8">
    <source>
        <dbReference type="ARBA" id="ARBA00022842"/>
    </source>
</evidence>
<dbReference type="SUPFAM" id="SSF143631">
    <property type="entry name" value="ApbE-like"/>
    <property type="match status" value="1"/>
</dbReference>
<comment type="catalytic activity">
    <reaction evidence="10 11">
        <text>L-threonyl-[protein] + FAD = FMN-L-threonyl-[protein] + AMP + H(+)</text>
        <dbReference type="Rhea" id="RHEA:36847"/>
        <dbReference type="Rhea" id="RHEA-COMP:11060"/>
        <dbReference type="Rhea" id="RHEA-COMP:11061"/>
        <dbReference type="ChEBI" id="CHEBI:15378"/>
        <dbReference type="ChEBI" id="CHEBI:30013"/>
        <dbReference type="ChEBI" id="CHEBI:57692"/>
        <dbReference type="ChEBI" id="CHEBI:74257"/>
        <dbReference type="ChEBI" id="CHEBI:456215"/>
        <dbReference type="EC" id="2.7.1.180"/>
    </reaction>
</comment>
<accession>A0A095TJN8</accession>
<sequence>MTDGQGRCSYRAVLMGTDIEIQLTQHNPQLARQLFAKIKQLEDLLTVNRPDSQLMAVNRAAGKHPVVVDPQVFSLTETALQASLQGGCFNLAIGPLVKRWKIGFGGDSLPPAAEIKALLALTDPRAVIADRENSSLFLTLPGMEIDAGAIAKGYIADVLCGCLAVRGVENALINLGGNLRVMGSPDGSSSGRWSVGVRQPFSASNALCGVIKVANRSVVTSGVGERFFVYQGRHYHHILDPRTGYPLDNDLLSVTVISECSTEGEIYSSQLYGMGLRAACDWLSDHPSMEALFITRDGQVVCPSQRQFSFRPI</sequence>
<keyword evidence="4 11" id="KW-0285">Flavoprotein</keyword>
<name>A0A095TJN8_9GAMM</name>
<keyword evidence="14" id="KW-1185">Reference proteome</keyword>
<evidence type="ECO:0000256" key="7">
    <source>
        <dbReference type="ARBA" id="ARBA00022827"/>
    </source>
</evidence>